<reference evidence="2" key="2">
    <citation type="submission" date="2020-05" db="UniProtKB">
        <authorList>
            <consortium name="EnsemblMetazoa"/>
        </authorList>
    </citation>
    <scope>IDENTIFICATION</scope>
    <source>
        <strain evidence="2">wikel</strain>
    </source>
</reference>
<dbReference type="EMBL" id="DS779597">
    <property type="protein sequence ID" value="EEC09600.1"/>
    <property type="molecule type" value="Genomic_DNA"/>
</dbReference>
<reference evidence="1 3" key="1">
    <citation type="submission" date="2008-03" db="EMBL/GenBank/DDBJ databases">
        <title>Annotation of Ixodes scapularis.</title>
        <authorList>
            <consortium name="Ixodes scapularis Genome Project Consortium"/>
            <person name="Caler E."/>
            <person name="Hannick L.I."/>
            <person name="Bidwell S."/>
            <person name="Joardar V."/>
            <person name="Thiagarajan M."/>
            <person name="Amedeo P."/>
            <person name="Galinsky K.J."/>
            <person name="Schobel S."/>
            <person name="Inman J."/>
            <person name="Hostetler J."/>
            <person name="Miller J."/>
            <person name="Hammond M."/>
            <person name="Megy K."/>
            <person name="Lawson D."/>
            <person name="Kodira C."/>
            <person name="Sutton G."/>
            <person name="Meyer J."/>
            <person name="Hill C.A."/>
            <person name="Birren B."/>
            <person name="Nene V."/>
            <person name="Collins F."/>
            <person name="Alarcon-Chaidez F."/>
            <person name="Wikel S."/>
            <person name="Strausberg R."/>
        </authorList>
    </citation>
    <scope>NUCLEOTIDE SEQUENCE [LARGE SCALE GENOMIC DNA]</scope>
    <source>
        <strain evidence="3">Wikel</strain>
        <strain evidence="1">Wikel colony</strain>
    </source>
</reference>
<proteinExistence type="predicted"/>
<gene>
    <name evidence="1" type="ORF">IscW_ISCW007075</name>
</gene>
<protein>
    <submittedName>
        <fullName evidence="1 2">Uncharacterized protein</fullName>
    </submittedName>
</protein>
<keyword evidence="3" id="KW-1185">Reference proteome</keyword>
<dbReference type="HOGENOM" id="CLU_2833984_0_0_1"/>
<name>B7PSM8_IXOSC</name>
<evidence type="ECO:0000313" key="3">
    <source>
        <dbReference type="Proteomes" id="UP000001555"/>
    </source>
</evidence>
<dbReference type="PaxDb" id="6945-B7PSM8"/>
<organism>
    <name type="scientific">Ixodes scapularis</name>
    <name type="common">Black-legged tick</name>
    <name type="synonym">Deer tick</name>
    <dbReference type="NCBI Taxonomy" id="6945"/>
    <lineage>
        <taxon>Eukaryota</taxon>
        <taxon>Metazoa</taxon>
        <taxon>Ecdysozoa</taxon>
        <taxon>Arthropoda</taxon>
        <taxon>Chelicerata</taxon>
        <taxon>Arachnida</taxon>
        <taxon>Acari</taxon>
        <taxon>Parasitiformes</taxon>
        <taxon>Ixodida</taxon>
        <taxon>Ixodoidea</taxon>
        <taxon>Ixodidae</taxon>
        <taxon>Ixodinae</taxon>
        <taxon>Ixodes</taxon>
    </lineage>
</organism>
<dbReference type="InParanoid" id="B7PSM8"/>
<accession>B7PSM8</accession>
<dbReference type="EnsemblMetazoa" id="ISCW007075-RA">
    <property type="protein sequence ID" value="ISCW007075-PA"/>
    <property type="gene ID" value="ISCW007075"/>
</dbReference>
<dbReference type="Proteomes" id="UP000001555">
    <property type="component" value="Unassembled WGS sequence"/>
</dbReference>
<evidence type="ECO:0000313" key="1">
    <source>
        <dbReference type="EMBL" id="EEC09600.1"/>
    </source>
</evidence>
<dbReference type="EMBL" id="ABJB010034406">
    <property type="status" value="NOT_ANNOTATED_CDS"/>
    <property type="molecule type" value="Genomic_DNA"/>
</dbReference>
<evidence type="ECO:0000313" key="2">
    <source>
        <dbReference type="EnsemblMetazoa" id="ISCW007075-PA"/>
    </source>
</evidence>
<dbReference type="VEuPathDB" id="VectorBase:ISCW007075"/>
<dbReference type="AlphaFoldDB" id="B7PSM8"/>
<sequence>MQCLLTAKRILIAKIELVSTMKSLTSHVLVFKLVPRGGPFGHAREEERLSLNRLLVRKVLPSALPS</sequence>